<dbReference type="Proteomes" id="UP001642409">
    <property type="component" value="Unassembled WGS sequence"/>
</dbReference>
<reference evidence="1" key="1">
    <citation type="submission" date="2023-06" db="EMBL/GenBank/DDBJ databases">
        <authorList>
            <person name="Kurt Z."/>
        </authorList>
    </citation>
    <scope>NUCLEOTIDE SEQUENCE</scope>
</reference>
<organism evidence="1">
    <name type="scientific">Hexamita inflata</name>
    <dbReference type="NCBI Taxonomy" id="28002"/>
    <lineage>
        <taxon>Eukaryota</taxon>
        <taxon>Metamonada</taxon>
        <taxon>Diplomonadida</taxon>
        <taxon>Hexamitidae</taxon>
        <taxon>Hexamitinae</taxon>
        <taxon>Hexamita</taxon>
    </lineage>
</organism>
<protein>
    <submittedName>
        <fullName evidence="2">Hypothetical_protein</fullName>
    </submittedName>
</protein>
<sequence>MTQNNSKTTEDYHSKVNVVFSRKFKLIIKQVSANEYAWKMFVKINEMQISNLNSKLLDKIIVQIDQLFTWDTKNQKVDEIYINFIQQYSGGPSKCFFELGRRMKFII</sequence>
<reference evidence="2 3" key="2">
    <citation type="submission" date="2024-07" db="EMBL/GenBank/DDBJ databases">
        <authorList>
            <person name="Akdeniz Z."/>
        </authorList>
    </citation>
    <scope>NUCLEOTIDE SEQUENCE [LARGE SCALE GENOMIC DNA]</scope>
</reference>
<dbReference type="EMBL" id="CATOUU010000594">
    <property type="protein sequence ID" value="CAI9935145.1"/>
    <property type="molecule type" value="Genomic_DNA"/>
</dbReference>
<evidence type="ECO:0000313" key="3">
    <source>
        <dbReference type="Proteomes" id="UP001642409"/>
    </source>
</evidence>
<evidence type="ECO:0000313" key="2">
    <source>
        <dbReference type="EMBL" id="CAL6043275.1"/>
    </source>
</evidence>
<proteinExistence type="predicted"/>
<gene>
    <name evidence="1" type="ORF">HINF_LOCUS22790</name>
    <name evidence="2" type="ORF">HINF_LOCUS39996</name>
</gene>
<evidence type="ECO:0000313" key="1">
    <source>
        <dbReference type="EMBL" id="CAI9935145.1"/>
    </source>
</evidence>
<dbReference type="EMBL" id="CAXDID020000156">
    <property type="protein sequence ID" value="CAL6043275.1"/>
    <property type="molecule type" value="Genomic_DNA"/>
</dbReference>
<keyword evidence="3" id="KW-1185">Reference proteome</keyword>
<accession>A0AA86PAQ4</accession>
<dbReference type="AlphaFoldDB" id="A0AA86PAQ4"/>
<comment type="caution">
    <text evidence="1">The sequence shown here is derived from an EMBL/GenBank/DDBJ whole genome shotgun (WGS) entry which is preliminary data.</text>
</comment>
<name>A0AA86PAQ4_9EUKA</name>